<dbReference type="SUPFAM" id="SSF47413">
    <property type="entry name" value="lambda repressor-like DNA-binding domains"/>
    <property type="match status" value="1"/>
</dbReference>
<dbReference type="Gene3D" id="1.10.260.40">
    <property type="entry name" value="lambda repressor-like DNA-binding domains"/>
    <property type="match status" value="1"/>
</dbReference>
<sequence>MPAAPTVRRRRLGAELRRLRERMGLTAEEIATRLDWSPSKLSRIENARIGVRVSDVRLLLELYEVDERHMGELLALAHAATQRGWWAAYEKDLMPGFARFVALEDEADSSSNYVTYSLPGLLQSEEYARYVLESSRSAFPAIPPQKVDRRLEVRMRRQRLLFRDPPLRFSAIIDESVLMRSVGERETMRRQLVRLAELTDLPNLELHVLPLRNPRTPVFGDDFTLLRFSPAYEVVFPEVLYIDGLQTSEHQEEELTYSYRLAWDSLRSSALSHAESTDRIARAAAEI</sequence>
<dbReference type="GO" id="GO:0003677">
    <property type="term" value="F:DNA binding"/>
    <property type="evidence" value="ECO:0007669"/>
    <property type="project" value="InterPro"/>
</dbReference>
<name>A0A7W3QM54_ACTNM</name>
<dbReference type="Pfam" id="PF19054">
    <property type="entry name" value="DUF5753"/>
    <property type="match status" value="1"/>
</dbReference>
<protein>
    <submittedName>
        <fullName evidence="2">Transcriptional regulator with XRE-family HTH domain</fullName>
    </submittedName>
</protein>
<gene>
    <name evidence="2" type="ORF">HNR61_003852</name>
</gene>
<dbReference type="Pfam" id="PF13560">
    <property type="entry name" value="HTH_31"/>
    <property type="match status" value="1"/>
</dbReference>
<dbReference type="RefSeq" id="WP_182844468.1">
    <property type="nucleotide sequence ID" value="NZ_BAAALP010000018.1"/>
</dbReference>
<dbReference type="Proteomes" id="UP000572680">
    <property type="component" value="Unassembled WGS sequence"/>
</dbReference>
<dbReference type="AlphaFoldDB" id="A0A7W3QM54"/>
<dbReference type="CDD" id="cd00093">
    <property type="entry name" value="HTH_XRE"/>
    <property type="match status" value="1"/>
</dbReference>
<reference evidence="2 3" key="1">
    <citation type="submission" date="2020-08" db="EMBL/GenBank/DDBJ databases">
        <title>Genomic Encyclopedia of Type Strains, Phase IV (KMG-IV): sequencing the most valuable type-strain genomes for metagenomic binning, comparative biology and taxonomic classification.</title>
        <authorList>
            <person name="Goeker M."/>
        </authorList>
    </citation>
    <scope>NUCLEOTIDE SEQUENCE [LARGE SCALE GENOMIC DNA]</scope>
    <source>
        <strain evidence="2 3">DSM 44197</strain>
    </source>
</reference>
<dbReference type="PROSITE" id="PS50943">
    <property type="entry name" value="HTH_CROC1"/>
    <property type="match status" value="1"/>
</dbReference>
<dbReference type="InterPro" id="IPR010982">
    <property type="entry name" value="Lambda_DNA-bd_dom_sf"/>
</dbReference>
<evidence type="ECO:0000313" key="3">
    <source>
        <dbReference type="Proteomes" id="UP000572680"/>
    </source>
</evidence>
<evidence type="ECO:0000259" key="1">
    <source>
        <dbReference type="PROSITE" id="PS50943"/>
    </source>
</evidence>
<evidence type="ECO:0000313" key="2">
    <source>
        <dbReference type="EMBL" id="MBA8952212.1"/>
    </source>
</evidence>
<dbReference type="InterPro" id="IPR001387">
    <property type="entry name" value="Cro/C1-type_HTH"/>
</dbReference>
<organism evidence="2 3">
    <name type="scientific">Actinomadura namibiensis</name>
    <dbReference type="NCBI Taxonomy" id="182080"/>
    <lineage>
        <taxon>Bacteria</taxon>
        <taxon>Bacillati</taxon>
        <taxon>Actinomycetota</taxon>
        <taxon>Actinomycetes</taxon>
        <taxon>Streptosporangiales</taxon>
        <taxon>Thermomonosporaceae</taxon>
        <taxon>Actinomadura</taxon>
    </lineage>
</organism>
<keyword evidence="3" id="KW-1185">Reference proteome</keyword>
<comment type="caution">
    <text evidence="2">The sequence shown here is derived from an EMBL/GenBank/DDBJ whole genome shotgun (WGS) entry which is preliminary data.</text>
</comment>
<dbReference type="SMART" id="SM00530">
    <property type="entry name" value="HTH_XRE"/>
    <property type="match status" value="1"/>
</dbReference>
<proteinExistence type="predicted"/>
<dbReference type="InterPro" id="IPR043917">
    <property type="entry name" value="DUF5753"/>
</dbReference>
<accession>A0A7W3QM54</accession>
<feature type="domain" description="HTH cro/C1-type" evidence="1">
    <location>
        <begin position="16"/>
        <end position="70"/>
    </location>
</feature>
<dbReference type="EMBL" id="JACJIA010000004">
    <property type="protein sequence ID" value="MBA8952212.1"/>
    <property type="molecule type" value="Genomic_DNA"/>
</dbReference>